<reference evidence="1 2" key="1">
    <citation type="submission" date="2020-09" db="EMBL/GenBank/DDBJ databases">
        <title>Brevundimonas sp. LVF1 isolated from an oligotrophic pond in Goettingen, Germany.</title>
        <authorList>
            <person name="Friedrich I."/>
            <person name="Klassen A."/>
            <person name="Neubauer H."/>
            <person name="Schneider D."/>
            <person name="Hertel R."/>
            <person name="Daniel R."/>
        </authorList>
    </citation>
    <scope>NUCLEOTIDE SEQUENCE [LARGE SCALE GENOMIC DNA]</scope>
    <source>
        <strain evidence="1 2">LVF1</strain>
    </source>
</reference>
<proteinExistence type="predicted"/>
<name>A0ABX7SK73_9CAUL</name>
<keyword evidence="2" id="KW-1185">Reference proteome</keyword>
<sequence length="54" mass="5960">MADAGLYATARKGPVTLTEIQKIRQRFPRAGVQFIATQLGRSMEDVRLLIGEGQ</sequence>
<protein>
    <recommendedName>
        <fullName evidence="3">DUF3606 domain-containing protein</fullName>
    </recommendedName>
</protein>
<evidence type="ECO:0000313" key="2">
    <source>
        <dbReference type="Proteomes" id="UP000663942"/>
    </source>
</evidence>
<evidence type="ECO:0008006" key="3">
    <source>
        <dbReference type="Google" id="ProtNLM"/>
    </source>
</evidence>
<gene>
    <name evidence="1" type="ORF">IFE19_01400</name>
</gene>
<dbReference type="EMBL" id="CP062006">
    <property type="protein sequence ID" value="QTC88091.1"/>
    <property type="molecule type" value="Genomic_DNA"/>
</dbReference>
<dbReference type="Proteomes" id="UP000663942">
    <property type="component" value="Chromosome"/>
</dbReference>
<organism evidence="1 2">
    <name type="scientific">Brevundimonas pondensis</name>
    <dbReference type="NCBI Taxonomy" id="2774189"/>
    <lineage>
        <taxon>Bacteria</taxon>
        <taxon>Pseudomonadati</taxon>
        <taxon>Pseudomonadota</taxon>
        <taxon>Alphaproteobacteria</taxon>
        <taxon>Caulobacterales</taxon>
        <taxon>Caulobacteraceae</taxon>
        <taxon>Brevundimonas</taxon>
    </lineage>
</organism>
<dbReference type="RefSeq" id="WP_207825057.1">
    <property type="nucleotide sequence ID" value="NZ_CP062006.1"/>
</dbReference>
<evidence type="ECO:0000313" key="1">
    <source>
        <dbReference type="EMBL" id="QTC88091.1"/>
    </source>
</evidence>
<accession>A0ABX7SK73</accession>